<organism evidence="1 2">
    <name type="scientific">Urochloa decumbens</name>
    <dbReference type="NCBI Taxonomy" id="240449"/>
    <lineage>
        <taxon>Eukaryota</taxon>
        <taxon>Viridiplantae</taxon>
        <taxon>Streptophyta</taxon>
        <taxon>Embryophyta</taxon>
        <taxon>Tracheophyta</taxon>
        <taxon>Spermatophyta</taxon>
        <taxon>Magnoliopsida</taxon>
        <taxon>Liliopsida</taxon>
        <taxon>Poales</taxon>
        <taxon>Poaceae</taxon>
        <taxon>PACMAD clade</taxon>
        <taxon>Panicoideae</taxon>
        <taxon>Panicodae</taxon>
        <taxon>Paniceae</taxon>
        <taxon>Melinidinae</taxon>
        <taxon>Urochloa</taxon>
    </lineage>
</organism>
<sequence>MAGPIVLAAASAGLGKLAGVVTADRCSSSSSGSGSNLPLAGGAGGMRHSCVTCGGTGKVACRCTRWSDDVGCRPCAGTGRAPCRSCRGSGSGGGGRRALVRVAVRAQRPLAAVAKSKIFQMRR</sequence>
<keyword evidence="2" id="KW-1185">Reference proteome</keyword>
<evidence type="ECO:0000313" key="1">
    <source>
        <dbReference type="EMBL" id="CAL5027898.1"/>
    </source>
</evidence>
<dbReference type="PANTHER" id="PTHR34687:SF3">
    <property type="entry name" value="CHAPERONE PROTEIN DNAJ-RELATED"/>
    <property type="match status" value="1"/>
</dbReference>
<dbReference type="EMBL" id="OZ075140">
    <property type="protein sequence ID" value="CAL5027898.1"/>
    <property type="molecule type" value="Genomic_DNA"/>
</dbReference>
<dbReference type="PANTHER" id="PTHR34687">
    <property type="entry name" value="CHAPERONE PROTEIN DNAJ-LIKE PROTEIN"/>
    <property type="match status" value="1"/>
</dbReference>
<proteinExistence type="predicted"/>
<evidence type="ECO:0008006" key="3">
    <source>
        <dbReference type="Google" id="ProtNLM"/>
    </source>
</evidence>
<evidence type="ECO:0000313" key="2">
    <source>
        <dbReference type="Proteomes" id="UP001497457"/>
    </source>
</evidence>
<gene>
    <name evidence="1" type="ORF">URODEC1_LOCUS79634</name>
</gene>
<reference evidence="1" key="1">
    <citation type="submission" date="2024-10" db="EMBL/GenBank/DDBJ databases">
        <authorList>
            <person name="Ryan C."/>
        </authorList>
    </citation>
    <scope>NUCLEOTIDE SEQUENCE [LARGE SCALE GENOMIC DNA]</scope>
</reference>
<protein>
    <recommendedName>
        <fullName evidence="3">Drought-induced protein 1</fullName>
    </recommendedName>
</protein>
<dbReference type="Proteomes" id="UP001497457">
    <property type="component" value="Chromosome 30rd"/>
</dbReference>
<name>A0ABC9CY87_9POAL</name>
<dbReference type="AlphaFoldDB" id="A0ABC9CY87"/>
<accession>A0ABC9CY87</accession>